<sequence length="245" mass="27248">MRCQPPLKSMVYNWLNNSHACLLCDEKAEQPYPLCVPCETELPWLQDGCQVCALPLPMQGLTCAPCRRRPPAFYCVEAPWHYGFPLDTLISRFKYNSHWPLGRLLATLLGRWLSHRYGDGLPRPTLLLPVPLSRRRLRQRGYNQAAMLAHWLAAQIGIACNDHVLQRVLETPAQQGLSAKSRKRNLSQAFCVADSAPLQGRHVALVDDVLTTGATAQALASLLLKAGARRVDVYCLARTAKPGSA</sequence>
<dbReference type="PANTHER" id="PTHR47505:SF1">
    <property type="entry name" value="DNA UTILIZATION PROTEIN YHGH"/>
    <property type="match status" value="1"/>
</dbReference>
<dbReference type="Pfam" id="PF18912">
    <property type="entry name" value="DZR_2"/>
    <property type="match status" value="1"/>
</dbReference>
<evidence type="ECO:0000313" key="4">
    <source>
        <dbReference type="EMBL" id="RWU23651.1"/>
    </source>
</evidence>
<dbReference type="Gene3D" id="3.40.50.2020">
    <property type="match status" value="1"/>
</dbReference>
<gene>
    <name evidence="4" type="ORF">DM813_10890</name>
</gene>
<protein>
    <submittedName>
        <fullName evidence="4">Amidophosphoribosyltransferase</fullName>
    </submittedName>
</protein>
<dbReference type="Pfam" id="PF00156">
    <property type="entry name" value="Pribosyltran"/>
    <property type="match status" value="1"/>
</dbReference>
<accession>A0A443ZUD9</accession>
<comment type="similarity">
    <text evidence="1">Belongs to the ComF/GntX family.</text>
</comment>
<organism evidence="4 5">
    <name type="scientific">Pseudomonas alkylphenolica</name>
    <dbReference type="NCBI Taxonomy" id="237609"/>
    <lineage>
        <taxon>Bacteria</taxon>
        <taxon>Pseudomonadati</taxon>
        <taxon>Pseudomonadota</taxon>
        <taxon>Gammaproteobacteria</taxon>
        <taxon>Pseudomonadales</taxon>
        <taxon>Pseudomonadaceae</taxon>
        <taxon>Pseudomonas</taxon>
    </lineage>
</organism>
<dbReference type="SUPFAM" id="SSF53271">
    <property type="entry name" value="PRTase-like"/>
    <property type="match status" value="1"/>
</dbReference>
<feature type="domain" description="Phosphoribosyltransferase" evidence="2">
    <location>
        <begin position="181"/>
        <end position="238"/>
    </location>
</feature>
<keyword evidence="4" id="KW-0808">Transferase</keyword>
<evidence type="ECO:0000259" key="2">
    <source>
        <dbReference type="Pfam" id="PF00156"/>
    </source>
</evidence>
<dbReference type="GO" id="GO:0016757">
    <property type="term" value="F:glycosyltransferase activity"/>
    <property type="evidence" value="ECO:0007669"/>
    <property type="project" value="UniProtKB-KW"/>
</dbReference>
<dbReference type="EMBL" id="QJRG01000039">
    <property type="protein sequence ID" value="RWU23651.1"/>
    <property type="molecule type" value="Genomic_DNA"/>
</dbReference>
<evidence type="ECO:0000256" key="1">
    <source>
        <dbReference type="ARBA" id="ARBA00008007"/>
    </source>
</evidence>
<dbReference type="CDD" id="cd06223">
    <property type="entry name" value="PRTases_typeI"/>
    <property type="match status" value="1"/>
</dbReference>
<dbReference type="STRING" id="237609.PSAKL28_03960"/>
<comment type="caution">
    <text evidence="4">The sequence shown here is derived from an EMBL/GenBank/DDBJ whole genome shotgun (WGS) entry which is preliminary data.</text>
</comment>
<dbReference type="InterPro" id="IPR000836">
    <property type="entry name" value="PRTase_dom"/>
</dbReference>
<feature type="domain" description="Double zinc ribbon" evidence="3">
    <location>
        <begin position="20"/>
        <end position="67"/>
    </location>
</feature>
<dbReference type="InterPro" id="IPR044005">
    <property type="entry name" value="DZR_2"/>
</dbReference>
<dbReference type="AlphaFoldDB" id="A0A443ZUD9"/>
<dbReference type="PANTHER" id="PTHR47505">
    <property type="entry name" value="DNA UTILIZATION PROTEIN YHGH"/>
    <property type="match status" value="1"/>
</dbReference>
<evidence type="ECO:0000259" key="3">
    <source>
        <dbReference type="Pfam" id="PF18912"/>
    </source>
</evidence>
<dbReference type="OrthoDB" id="9793412at2"/>
<dbReference type="InterPro" id="IPR029057">
    <property type="entry name" value="PRTase-like"/>
</dbReference>
<dbReference type="Proteomes" id="UP000288983">
    <property type="component" value="Unassembled WGS sequence"/>
</dbReference>
<keyword evidence="4" id="KW-0328">Glycosyltransferase</keyword>
<name>A0A443ZUD9_9PSED</name>
<dbReference type="InterPro" id="IPR051910">
    <property type="entry name" value="ComF/GntX_DNA_util-trans"/>
</dbReference>
<reference evidence="4 5" key="1">
    <citation type="submission" date="2018-06" db="EMBL/GenBank/DDBJ databases">
        <title>Bacteria isolated from soil of Wuhan.</title>
        <authorList>
            <person name="Wei X."/>
            <person name="Chunhua H."/>
        </authorList>
    </citation>
    <scope>NUCLEOTIDE SEQUENCE [LARGE SCALE GENOMIC DNA]</scope>
    <source>
        <strain evidence="5">xwS2</strain>
    </source>
</reference>
<proteinExistence type="inferred from homology"/>
<evidence type="ECO:0000313" key="5">
    <source>
        <dbReference type="Proteomes" id="UP000288983"/>
    </source>
</evidence>
<dbReference type="RefSeq" id="WP_128323382.1">
    <property type="nucleotide sequence ID" value="NZ_QJRG01000039.1"/>
</dbReference>